<dbReference type="SUPFAM" id="SSF54506">
    <property type="entry name" value="Diaminopimelate epimerase-like"/>
    <property type="match status" value="2"/>
</dbReference>
<evidence type="ECO:0000256" key="2">
    <source>
        <dbReference type="ARBA" id="ARBA00023235"/>
    </source>
</evidence>
<dbReference type="EMBL" id="FNTJ01000001">
    <property type="protein sequence ID" value="SEC10801.1"/>
    <property type="molecule type" value="Genomic_DNA"/>
</dbReference>
<dbReference type="Gene3D" id="3.10.310.10">
    <property type="entry name" value="Diaminopimelate Epimerase, Chain A, domain 1"/>
    <property type="match status" value="2"/>
</dbReference>
<comment type="function">
    <text evidence="3">Catalyzes the stereoinversion of LL-2,6-diaminopimelate (L,L-DAP) to meso-diaminopimelate (meso-DAP), a precursor of L-lysine and an essential component of the bacterial peptidoglycan.</text>
</comment>
<dbReference type="HAMAP" id="MF_00197">
    <property type="entry name" value="DAP_epimerase"/>
    <property type="match status" value="1"/>
</dbReference>
<feature type="site" description="Could be important to modulate the pK values of the two catalytic cysteine residues" evidence="3">
    <location>
        <position position="201"/>
    </location>
</feature>
<dbReference type="GO" id="GO:0009089">
    <property type="term" value="P:lysine biosynthetic process via diaminopimelate"/>
    <property type="evidence" value="ECO:0007669"/>
    <property type="project" value="UniProtKB-UniRule"/>
</dbReference>
<sequence length="264" mass="28255">MPLNFLKMHANGDDFVLIDARGRDNPITAERVRALGDRRRGIGFNQLVVLGDCQESAAQLTFFNADGSSLATCGSATRGAADLLLNESGATSVQVKTARGVQHCLRLEDQSVSVEMGLPSFDWQAIPLARELDSLSLPLPGQPAACSMGNPHCSFFVDDLQALDIATLGPQIERHPLFPQKTNVHFIQVIDRHTIRLRIWERNGAIPLGSGSCSCAAAVNGIRRGVLDSPVQVLCDGGPVTVSWDGQGKVRLAGSVTRVFSGSL</sequence>
<dbReference type="EC" id="5.1.1.7" evidence="3 4"/>
<dbReference type="GO" id="GO:0008837">
    <property type="term" value="F:diaminopimelate epimerase activity"/>
    <property type="evidence" value="ECO:0007669"/>
    <property type="project" value="UniProtKB-UniRule"/>
</dbReference>
<keyword evidence="2 3" id="KW-0413">Isomerase</keyword>
<accession>A0A1H4PU19</accession>
<evidence type="ECO:0000256" key="3">
    <source>
        <dbReference type="HAMAP-Rule" id="MF_00197"/>
    </source>
</evidence>
<gene>
    <name evidence="3" type="primary">dapF</name>
    <name evidence="5" type="ORF">SAMN05216178_3475</name>
</gene>
<evidence type="ECO:0000313" key="6">
    <source>
        <dbReference type="Proteomes" id="UP000198982"/>
    </source>
</evidence>
<dbReference type="InterPro" id="IPR001653">
    <property type="entry name" value="DAP_epimerase_DapF"/>
</dbReference>
<feature type="active site" description="Proton donor" evidence="3">
    <location>
        <position position="73"/>
    </location>
</feature>
<proteinExistence type="inferred from homology"/>
<comment type="subcellular location">
    <subcellularLocation>
        <location evidence="3">Cytoplasm</location>
    </subcellularLocation>
</comment>
<keyword evidence="3" id="KW-0963">Cytoplasm</keyword>
<comment type="caution">
    <text evidence="3">Lacks conserved residue(s) required for the propagation of feature annotation.</text>
</comment>
<feature type="site" description="Important for dimerization" evidence="3">
    <location>
        <position position="260"/>
    </location>
</feature>
<dbReference type="Proteomes" id="UP000198982">
    <property type="component" value="Unassembled WGS sequence"/>
</dbReference>
<dbReference type="PANTHER" id="PTHR31689">
    <property type="entry name" value="DIAMINOPIMELATE EPIMERASE, CHLOROPLASTIC"/>
    <property type="match status" value="1"/>
</dbReference>
<dbReference type="AlphaFoldDB" id="A0A1H4PU19"/>
<keyword evidence="3" id="KW-0028">Amino-acid biosynthesis</keyword>
<dbReference type="GO" id="GO:0005829">
    <property type="term" value="C:cytosol"/>
    <property type="evidence" value="ECO:0007669"/>
    <property type="project" value="TreeGrafter"/>
</dbReference>
<organism evidence="5 6">
    <name type="scientific">Pseudomonas saponiphila</name>
    <dbReference type="NCBI Taxonomy" id="556534"/>
    <lineage>
        <taxon>Bacteria</taxon>
        <taxon>Pseudomonadati</taxon>
        <taxon>Pseudomonadota</taxon>
        <taxon>Gammaproteobacteria</taxon>
        <taxon>Pseudomonadales</taxon>
        <taxon>Pseudomonadaceae</taxon>
        <taxon>Pseudomonas</taxon>
    </lineage>
</organism>
<evidence type="ECO:0000313" key="5">
    <source>
        <dbReference type="EMBL" id="SEC10801.1"/>
    </source>
</evidence>
<evidence type="ECO:0000256" key="1">
    <source>
        <dbReference type="ARBA" id="ARBA00010219"/>
    </source>
</evidence>
<comment type="subunit">
    <text evidence="3">Homodimer.</text>
</comment>
<feature type="binding site" evidence="3">
    <location>
        <begin position="211"/>
        <end position="212"/>
    </location>
    <ligand>
        <name>substrate</name>
    </ligand>
</feature>
<feature type="binding site" evidence="3">
    <location>
        <begin position="201"/>
        <end position="202"/>
    </location>
    <ligand>
        <name>substrate</name>
    </ligand>
</feature>
<feature type="binding site" evidence="3">
    <location>
        <position position="183"/>
    </location>
    <ligand>
        <name>substrate</name>
    </ligand>
</feature>
<feature type="binding site" evidence="3">
    <location>
        <position position="46"/>
    </location>
    <ligand>
        <name>substrate</name>
    </ligand>
</feature>
<evidence type="ECO:0000256" key="4">
    <source>
        <dbReference type="NCBIfam" id="TIGR00652"/>
    </source>
</evidence>
<dbReference type="UniPathway" id="UPA00034">
    <property type="reaction ID" value="UER00025"/>
</dbReference>
<keyword evidence="6" id="KW-1185">Reference proteome</keyword>
<comment type="pathway">
    <text evidence="3">Amino-acid biosynthesis; L-lysine biosynthesis via DAP pathway; DL-2,6-diaminopimelate from LL-2,6-diaminopimelate: step 1/1.</text>
</comment>
<comment type="similarity">
    <text evidence="1 3">Belongs to the diaminopimelate epimerase family.</text>
</comment>
<protein>
    <recommendedName>
        <fullName evidence="3 4">Diaminopimelate epimerase</fullName>
        <shortName evidence="3">DAP epimerase</shortName>
        <ecNumber evidence="3 4">5.1.1.7</ecNumber>
    </recommendedName>
    <alternativeName>
        <fullName evidence="3">PLP-independent amino acid racemase</fullName>
    </alternativeName>
</protein>
<feature type="binding site" evidence="3">
    <location>
        <position position="150"/>
    </location>
    <ligand>
        <name>substrate</name>
    </ligand>
</feature>
<dbReference type="NCBIfam" id="TIGR00652">
    <property type="entry name" value="DapF"/>
    <property type="match status" value="1"/>
</dbReference>
<reference evidence="6" key="1">
    <citation type="submission" date="2016-10" db="EMBL/GenBank/DDBJ databases">
        <authorList>
            <person name="Varghese N."/>
            <person name="Submissions S."/>
        </authorList>
    </citation>
    <scope>NUCLEOTIDE SEQUENCE [LARGE SCALE GENOMIC DNA]</scope>
    <source>
        <strain evidence="6">DSM 9751</strain>
    </source>
</reference>
<feature type="binding site" evidence="3">
    <location>
        <position position="64"/>
    </location>
    <ligand>
        <name>substrate</name>
    </ligand>
</feature>
<dbReference type="RefSeq" id="WP_092317284.1">
    <property type="nucleotide sequence ID" value="NZ_FNTJ01000001.1"/>
</dbReference>
<dbReference type="Pfam" id="PF01678">
    <property type="entry name" value="DAP_epimerase"/>
    <property type="match status" value="2"/>
</dbReference>
<comment type="catalytic activity">
    <reaction evidence="3">
        <text>(2S,6S)-2,6-diaminopimelate = meso-2,6-diaminopimelate</text>
        <dbReference type="Rhea" id="RHEA:15393"/>
        <dbReference type="ChEBI" id="CHEBI:57609"/>
        <dbReference type="ChEBI" id="CHEBI:57791"/>
        <dbReference type="EC" id="5.1.1.7"/>
    </reaction>
</comment>
<dbReference type="PANTHER" id="PTHR31689:SF0">
    <property type="entry name" value="DIAMINOPIMELATE EPIMERASE"/>
    <property type="match status" value="1"/>
</dbReference>
<keyword evidence="3" id="KW-0457">Lysine biosynthesis</keyword>
<name>A0A1H4PU19_9PSED</name>
<feature type="site" description="Could be important to modulate the pK values of the two catalytic cysteine residues" evidence="3">
    <location>
        <position position="152"/>
    </location>
</feature>